<keyword evidence="3" id="KW-0472">Membrane</keyword>
<evidence type="ECO:0000256" key="2">
    <source>
        <dbReference type="ARBA" id="ARBA00023180"/>
    </source>
</evidence>
<dbReference type="PANTHER" id="PTHR13234">
    <property type="entry name" value="GAMMA-INTERFERON INDUCIBLE LYSOSOMAL THIOL REDUCTASE GILT"/>
    <property type="match status" value="1"/>
</dbReference>
<dbReference type="WBParaSite" id="Hba_07845">
    <property type="protein sequence ID" value="Hba_07845"/>
    <property type="gene ID" value="Hba_07845"/>
</dbReference>
<keyword evidence="4" id="KW-1185">Reference proteome</keyword>
<organism evidence="4 5">
    <name type="scientific">Heterorhabditis bacteriophora</name>
    <name type="common">Entomopathogenic nematode worm</name>
    <dbReference type="NCBI Taxonomy" id="37862"/>
    <lineage>
        <taxon>Eukaryota</taxon>
        <taxon>Metazoa</taxon>
        <taxon>Ecdysozoa</taxon>
        <taxon>Nematoda</taxon>
        <taxon>Chromadorea</taxon>
        <taxon>Rhabditida</taxon>
        <taxon>Rhabditina</taxon>
        <taxon>Rhabditomorpha</taxon>
        <taxon>Strongyloidea</taxon>
        <taxon>Heterorhabditidae</taxon>
        <taxon>Heterorhabditis</taxon>
    </lineage>
</organism>
<protein>
    <submittedName>
        <fullName evidence="5">Gamma interferon inducible lysosomal thiol reductase GILT</fullName>
    </submittedName>
</protein>
<name>A0A1I7WRR9_HETBA</name>
<keyword evidence="3" id="KW-0812">Transmembrane</keyword>
<evidence type="ECO:0000256" key="1">
    <source>
        <dbReference type="ARBA" id="ARBA00005679"/>
    </source>
</evidence>
<proteinExistence type="inferred from homology"/>
<dbReference type="Proteomes" id="UP000095283">
    <property type="component" value="Unplaced"/>
</dbReference>
<dbReference type="InterPro" id="IPR004911">
    <property type="entry name" value="Interferon-induced_GILT"/>
</dbReference>
<dbReference type="Pfam" id="PF03227">
    <property type="entry name" value="GILT"/>
    <property type="match status" value="2"/>
</dbReference>
<dbReference type="GO" id="GO:0016671">
    <property type="term" value="F:oxidoreductase activity, acting on a sulfur group of donors, disulfide as acceptor"/>
    <property type="evidence" value="ECO:0007669"/>
    <property type="project" value="InterPro"/>
</dbReference>
<dbReference type="AlphaFoldDB" id="A0A1I7WRR9"/>
<accession>A0A1I7WRR9</accession>
<sequence length="335" mass="37800">MEYICNEVFVKIMSPEAPVKSRLNSVNLEIYMESQCPDTSRFMHKQLMKAWASLGHTGRIDITIIPFGKARCIESGNDFKCMCQHGVNECLLNQLMNCVIDRVGFPDKFIPIIDCIQGKSSIDDAMKSCVAPNKLLNEKQMLDCASGSRGRRLLALAGSRTVGLRPSLNFVPWIVINSERNSDALYDLTENLCKKLEPAPEECAAYTLVMIFIAVFVVLMNLVPLITSNEDNSVVTKNGTIVTIEVFGESHCPDTTRFFHNHMLPVWRHFGYSGRLKVNYHPFGVHTFCYKNKDDFNCLCHHGPMECLQNQLQACVISAEPNTAKNIEIRLKKDL</sequence>
<evidence type="ECO:0000313" key="4">
    <source>
        <dbReference type="Proteomes" id="UP000095283"/>
    </source>
</evidence>
<keyword evidence="2" id="KW-0325">Glycoprotein</keyword>
<feature type="transmembrane region" description="Helical" evidence="3">
    <location>
        <begin position="204"/>
        <end position="223"/>
    </location>
</feature>
<dbReference type="PANTHER" id="PTHR13234:SF70">
    <property type="entry name" value="GILT-LIKE PROTEIN C02D5.2"/>
    <property type="match status" value="1"/>
</dbReference>
<keyword evidence="3" id="KW-1133">Transmembrane helix</keyword>
<evidence type="ECO:0000256" key="3">
    <source>
        <dbReference type="SAM" id="Phobius"/>
    </source>
</evidence>
<comment type="similarity">
    <text evidence="1">Belongs to the GILT family.</text>
</comment>
<evidence type="ECO:0000313" key="5">
    <source>
        <dbReference type="WBParaSite" id="Hba_07845"/>
    </source>
</evidence>
<reference evidence="5" key="1">
    <citation type="submission" date="2016-11" db="UniProtKB">
        <authorList>
            <consortium name="WormBaseParasite"/>
        </authorList>
    </citation>
    <scope>IDENTIFICATION</scope>
</reference>